<dbReference type="RefSeq" id="WP_134388978.1">
    <property type="nucleotide sequence ID" value="NZ_BRLH01000002.1"/>
</dbReference>
<proteinExistence type="predicted"/>
<dbReference type="InterPro" id="IPR053804">
    <property type="entry name" value="DUF6960"/>
</dbReference>
<evidence type="ECO:0000313" key="1">
    <source>
        <dbReference type="EMBL" id="GKX55263.1"/>
    </source>
</evidence>
<evidence type="ECO:0000313" key="2">
    <source>
        <dbReference type="Proteomes" id="UP001058124"/>
    </source>
</evidence>
<comment type="caution">
    <text evidence="1">The sequence shown here is derived from an EMBL/GenBank/DDBJ whole genome shotgun (WGS) entry which is preliminary data.</text>
</comment>
<keyword evidence="2" id="KW-1185">Reference proteome</keyword>
<gene>
    <name evidence="1" type="ORF">SOASR030_13750</name>
</gene>
<dbReference type="Proteomes" id="UP001058124">
    <property type="component" value="Unassembled WGS sequence"/>
</dbReference>
<dbReference type="AlphaFoldDB" id="A0AAV5N164"/>
<dbReference type="EMBL" id="BRLH01000002">
    <property type="protein sequence ID" value="GKX55263.1"/>
    <property type="molecule type" value="Genomic_DNA"/>
</dbReference>
<sequence length="131" mass="15264">MVTNLDLQGRWGLYPWFDGNDVDFICPDDVERARKLVLYGKVFYCEKQCGDFIVLIYGDCSLKVNPCLFKPVRDIRFSIGDKISVSPLLSSKEGVILNIEWHHKRDEPIYYLSFNGNKSSKRYFENELSLL</sequence>
<organism evidence="1 2">
    <name type="scientific">Leminorella grimontii</name>
    <dbReference type="NCBI Taxonomy" id="82981"/>
    <lineage>
        <taxon>Bacteria</taxon>
        <taxon>Pseudomonadati</taxon>
        <taxon>Pseudomonadota</taxon>
        <taxon>Gammaproteobacteria</taxon>
        <taxon>Enterobacterales</taxon>
        <taxon>Budviciaceae</taxon>
        <taxon>Leminorella</taxon>
    </lineage>
</organism>
<name>A0AAV5N164_9GAMM</name>
<protein>
    <submittedName>
        <fullName evidence="1">Uncharacterized protein</fullName>
    </submittedName>
</protein>
<dbReference type="Pfam" id="PF22283">
    <property type="entry name" value="DUF6960"/>
    <property type="match status" value="1"/>
</dbReference>
<accession>A0AAV5N164</accession>
<reference evidence="1" key="1">
    <citation type="submission" date="2022-06" db="EMBL/GenBank/DDBJ databases">
        <title>Draft genome sequences of Leminorella grimontii str. JCM5902.</title>
        <authorList>
            <person name="Wakabayashi Y."/>
            <person name="Kojima K."/>
        </authorList>
    </citation>
    <scope>NUCLEOTIDE SEQUENCE</scope>
    <source>
        <strain evidence="1">JCM 5902</strain>
    </source>
</reference>